<evidence type="ECO:0000256" key="4">
    <source>
        <dbReference type="ARBA" id="ARBA00022692"/>
    </source>
</evidence>
<keyword evidence="3" id="KW-0813">Transport</keyword>
<gene>
    <name evidence="9" type="primary">FTR1_1</name>
    <name evidence="9" type="ORF">SBRCBS47491_004967</name>
</gene>
<comment type="subcellular location">
    <subcellularLocation>
        <location evidence="1">Membrane</location>
        <topology evidence="1">Multi-pass membrane protein</topology>
    </subcellularLocation>
</comment>
<keyword evidence="3" id="KW-0408">Iron</keyword>
<feature type="compositionally biased region" description="Low complexity" evidence="7">
    <location>
        <begin position="377"/>
        <end position="387"/>
    </location>
</feature>
<dbReference type="Proteomes" id="UP001642406">
    <property type="component" value="Unassembled WGS sequence"/>
</dbReference>
<feature type="transmembrane region" description="Helical" evidence="8">
    <location>
        <begin position="314"/>
        <end position="337"/>
    </location>
</feature>
<evidence type="ECO:0000256" key="2">
    <source>
        <dbReference type="ARBA" id="ARBA00008333"/>
    </source>
</evidence>
<keyword evidence="6 8" id="KW-0472">Membrane</keyword>
<organism evidence="9 10">
    <name type="scientific">Sporothrix bragantina</name>
    <dbReference type="NCBI Taxonomy" id="671064"/>
    <lineage>
        <taxon>Eukaryota</taxon>
        <taxon>Fungi</taxon>
        <taxon>Dikarya</taxon>
        <taxon>Ascomycota</taxon>
        <taxon>Pezizomycotina</taxon>
        <taxon>Sordariomycetes</taxon>
        <taxon>Sordariomycetidae</taxon>
        <taxon>Ophiostomatales</taxon>
        <taxon>Ophiostomataceae</taxon>
        <taxon>Sporothrix</taxon>
    </lineage>
</organism>
<sequence>MAVDVFSVPVFLVVFRESLETAIIVSVLLAFLKQTLGYHDVPAEDDENARNTPYQRLVRQVWAGTLTGIFVCVCIASVIIALFYTVGTDHWTASEENYEGAFALVASLIISFVGAALLRIGRMQKKWRVKLVSTLQRRGRDHEASEPREMRETVPRRARFRQWAKLFIRRYALFVLPFVTVLREGIEAIVFVAGVSFSAPARSIPLPVVVGLLAGIAVGYLLYKGGSSARLQVFLVASTGLLYLVAAGLFSRAIWSFEMQVWNGIVGADAAELGSGSGSYDIDRSVWHINCCNPELDGGSGWGFLNAVLGWTNAATYGSVLAYNLYWLVVMLAFGALRYHEVRGYWPLPWLKNDKAHSPAAAQQTEPRLPDITPLSPLRAPRPAAEEAALEKVA</sequence>
<reference evidence="9 10" key="1">
    <citation type="submission" date="2024-01" db="EMBL/GenBank/DDBJ databases">
        <authorList>
            <person name="Allen C."/>
            <person name="Tagirdzhanova G."/>
        </authorList>
    </citation>
    <scope>NUCLEOTIDE SEQUENCE [LARGE SCALE GENOMIC DNA]</scope>
</reference>
<dbReference type="PANTHER" id="PTHR31632:SF2">
    <property type="entry name" value="PLASMA MEMBRANE IRON PERMEASE"/>
    <property type="match status" value="1"/>
</dbReference>
<keyword evidence="3" id="KW-0410">Iron transport</keyword>
<evidence type="ECO:0000256" key="3">
    <source>
        <dbReference type="ARBA" id="ARBA00022496"/>
    </source>
</evidence>
<dbReference type="InterPro" id="IPR004923">
    <property type="entry name" value="FTR1/Fip1/EfeU"/>
</dbReference>
<keyword evidence="4 8" id="KW-0812">Transmembrane</keyword>
<evidence type="ECO:0000256" key="6">
    <source>
        <dbReference type="ARBA" id="ARBA00023136"/>
    </source>
</evidence>
<evidence type="ECO:0000256" key="1">
    <source>
        <dbReference type="ARBA" id="ARBA00004141"/>
    </source>
</evidence>
<feature type="transmembrane region" description="Helical" evidence="8">
    <location>
        <begin position="235"/>
        <end position="255"/>
    </location>
</feature>
<feature type="transmembrane region" description="Helical" evidence="8">
    <location>
        <begin position="171"/>
        <end position="198"/>
    </location>
</feature>
<evidence type="ECO:0000256" key="7">
    <source>
        <dbReference type="SAM" id="MobiDB-lite"/>
    </source>
</evidence>
<evidence type="ECO:0000256" key="5">
    <source>
        <dbReference type="ARBA" id="ARBA00022989"/>
    </source>
</evidence>
<feature type="transmembrane region" description="Helical" evidence="8">
    <location>
        <begin position="61"/>
        <end position="86"/>
    </location>
</feature>
<name>A0ABP0BUS1_9PEZI</name>
<comment type="caution">
    <text evidence="9">The sequence shown here is derived from an EMBL/GenBank/DDBJ whole genome shotgun (WGS) entry which is preliminary data.</text>
</comment>
<dbReference type="PANTHER" id="PTHR31632">
    <property type="entry name" value="IRON TRANSPORTER FTH1"/>
    <property type="match status" value="1"/>
</dbReference>
<keyword evidence="10" id="KW-1185">Reference proteome</keyword>
<protein>
    <submittedName>
        <fullName evidence="9">High-affinity iron permease</fullName>
    </submittedName>
</protein>
<feature type="transmembrane region" description="Helical" evidence="8">
    <location>
        <begin position="98"/>
        <end position="118"/>
    </location>
</feature>
<evidence type="ECO:0000313" key="10">
    <source>
        <dbReference type="Proteomes" id="UP001642406"/>
    </source>
</evidence>
<dbReference type="EMBL" id="CAWUHC010000040">
    <property type="protein sequence ID" value="CAK7222755.1"/>
    <property type="molecule type" value="Genomic_DNA"/>
</dbReference>
<keyword evidence="5 8" id="KW-1133">Transmembrane helix</keyword>
<evidence type="ECO:0000313" key="9">
    <source>
        <dbReference type="EMBL" id="CAK7222755.1"/>
    </source>
</evidence>
<feature type="region of interest" description="Disordered" evidence="7">
    <location>
        <begin position="357"/>
        <end position="394"/>
    </location>
</feature>
<accession>A0ABP0BUS1</accession>
<dbReference type="Pfam" id="PF03239">
    <property type="entry name" value="FTR1"/>
    <property type="match status" value="1"/>
</dbReference>
<proteinExistence type="inferred from homology"/>
<keyword evidence="3" id="KW-0406">Ion transport</keyword>
<evidence type="ECO:0000256" key="8">
    <source>
        <dbReference type="SAM" id="Phobius"/>
    </source>
</evidence>
<feature type="transmembrane region" description="Helical" evidence="8">
    <location>
        <begin position="6"/>
        <end position="32"/>
    </location>
</feature>
<comment type="similarity">
    <text evidence="2">Belongs to the oxidase-dependent Fe transporter (OFeT) (TC 9.A.10.1) family.</text>
</comment>
<feature type="transmembrane region" description="Helical" evidence="8">
    <location>
        <begin position="204"/>
        <end position="223"/>
    </location>
</feature>